<reference evidence="1 2" key="1">
    <citation type="submission" date="2019-02" db="EMBL/GenBank/DDBJ databases">
        <title>Deep-cultivation of Planctomycetes and their phenomic and genomic characterization uncovers novel biology.</title>
        <authorList>
            <person name="Wiegand S."/>
            <person name="Jogler M."/>
            <person name="Boedeker C."/>
            <person name="Pinto D."/>
            <person name="Vollmers J."/>
            <person name="Rivas-Marin E."/>
            <person name="Kohn T."/>
            <person name="Peeters S.H."/>
            <person name="Heuer A."/>
            <person name="Rast P."/>
            <person name="Oberbeckmann S."/>
            <person name="Bunk B."/>
            <person name="Jeske O."/>
            <person name="Meyerdierks A."/>
            <person name="Storesund J.E."/>
            <person name="Kallscheuer N."/>
            <person name="Luecker S."/>
            <person name="Lage O.M."/>
            <person name="Pohl T."/>
            <person name="Merkel B.J."/>
            <person name="Hornburger P."/>
            <person name="Mueller R.-W."/>
            <person name="Bruemmer F."/>
            <person name="Labrenz M."/>
            <person name="Spormann A.M."/>
            <person name="Op den Camp H."/>
            <person name="Overmann J."/>
            <person name="Amann R."/>
            <person name="Jetten M.S.M."/>
            <person name="Mascher T."/>
            <person name="Medema M.H."/>
            <person name="Devos D.P."/>
            <person name="Kaster A.-K."/>
            <person name="Ovreas L."/>
            <person name="Rohde M."/>
            <person name="Galperin M.Y."/>
            <person name="Jogler C."/>
        </authorList>
    </citation>
    <scope>NUCLEOTIDE SEQUENCE [LARGE SCALE GENOMIC DNA]</scope>
    <source>
        <strain evidence="1 2">Poly30</strain>
    </source>
</reference>
<dbReference type="OrthoDB" id="284486at2"/>
<accession>A0A518EZF6</accession>
<protein>
    <submittedName>
        <fullName evidence="1">Uncharacterized protein</fullName>
    </submittedName>
</protein>
<dbReference type="EMBL" id="CP036434">
    <property type="protein sequence ID" value="QDV09459.1"/>
    <property type="molecule type" value="Genomic_DNA"/>
</dbReference>
<gene>
    <name evidence="1" type="ORF">Poly30_50170</name>
</gene>
<evidence type="ECO:0000313" key="1">
    <source>
        <dbReference type="EMBL" id="QDV09459.1"/>
    </source>
</evidence>
<dbReference type="RefSeq" id="WP_145203853.1">
    <property type="nucleotide sequence ID" value="NZ_CP036434.1"/>
</dbReference>
<organism evidence="1 2">
    <name type="scientific">Saltatorellus ferox</name>
    <dbReference type="NCBI Taxonomy" id="2528018"/>
    <lineage>
        <taxon>Bacteria</taxon>
        <taxon>Pseudomonadati</taxon>
        <taxon>Planctomycetota</taxon>
        <taxon>Planctomycetia</taxon>
        <taxon>Planctomycetia incertae sedis</taxon>
        <taxon>Saltatorellus</taxon>
    </lineage>
</organism>
<proteinExistence type="predicted"/>
<dbReference type="Proteomes" id="UP000320390">
    <property type="component" value="Chromosome"/>
</dbReference>
<evidence type="ECO:0000313" key="2">
    <source>
        <dbReference type="Proteomes" id="UP000320390"/>
    </source>
</evidence>
<sequence length="566" mass="59003">MNPSPFRRCPIVIASLASLVTTSDAQITLVQEGDMVGSIGACTRIDDVFINNQADWLVRLDTDAPGAEDEVVLMNGAVLFQQGSPVGIPSPAGATFSFLDTAHLANSGDLMVLFDATLPAGGTASLLYWNGALLLQEGVTPMTAPGVAPGSVWDSIDEAWANDSQQLLVGGKVEGSRDCLALLTLDAAGAIVSEELFAIDGATLPGHPTPVMGFSLARGRQALNNSGVALWFVDDDHTVAGGSTANDSWMYRGMAPLWREGDPMTTPSGSVFGSLSGCEVDLNDRGDHVFQGGRDSSFVLDVLVVNDTTIIAQEGAPAPNIPGGFTLTAIGTLTPVFLTERADVLWYGDWDDPDTSQDTAIFFNQTPLIREGVSTLYGNTITTIGSTDKTFALSDNGRYLIAELISDAPSDPTLNGAYVFDLRPNLGTSYCGPAAVNSSGLAGTIRAVGSTIVADMDLTLRCEDLARLAFSFVIVSRTQGFAMNPGGSAGNLCLAGAVGRAVSGIIANTGTAGELIVPVNLMSLPQPLGAVSVVPGDTWNFQAWFRDSVGGTVTSNFTNGVTVTFQ</sequence>
<keyword evidence="2" id="KW-1185">Reference proteome</keyword>
<name>A0A518EZF6_9BACT</name>
<dbReference type="AlphaFoldDB" id="A0A518EZF6"/>